<dbReference type="EMBL" id="JAIRAU010000027">
    <property type="protein sequence ID" value="MBZ5711351.1"/>
    <property type="molecule type" value="Genomic_DNA"/>
</dbReference>
<organism evidence="3 4">
    <name type="scientific">Nannocystis pusilla</name>
    <dbReference type="NCBI Taxonomy" id="889268"/>
    <lineage>
        <taxon>Bacteria</taxon>
        <taxon>Pseudomonadati</taxon>
        <taxon>Myxococcota</taxon>
        <taxon>Polyangia</taxon>
        <taxon>Nannocystales</taxon>
        <taxon>Nannocystaceae</taxon>
        <taxon>Nannocystis</taxon>
    </lineage>
</organism>
<dbReference type="Proteomes" id="UP001139031">
    <property type="component" value="Unassembled WGS sequence"/>
</dbReference>
<dbReference type="RefSeq" id="WP_224193116.1">
    <property type="nucleotide sequence ID" value="NZ_JAIRAU010000027.1"/>
</dbReference>
<dbReference type="InterPro" id="IPR032710">
    <property type="entry name" value="NTF2-like_dom_sf"/>
</dbReference>
<keyword evidence="1" id="KW-0732">Signal</keyword>
<dbReference type="Pfam" id="PF13577">
    <property type="entry name" value="SnoaL_4"/>
    <property type="match status" value="1"/>
</dbReference>
<dbReference type="Gene3D" id="3.10.450.50">
    <property type="match status" value="1"/>
</dbReference>
<dbReference type="PROSITE" id="PS51318">
    <property type="entry name" value="TAT"/>
    <property type="match status" value="1"/>
</dbReference>
<keyword evidence="4" id="KW-1185">Reference proteome</keyword>
<name>A0ABS7TT06_9BACT</name>
<dbReference type="InterPro" id="IPR006311">
    <property type="entry name" value="TAT_signal"/>
</dbReference>
<accession>A0ABS7TT06</accession>
<feature type="chain" id="PRO_5045407229" evidence="1">
    <location>
        <begin position="31"/>
        <end position="194"/>
    </location>
</feature>
<feature type="domain" description="SnoaL-like" evidence="2">
    <location>
        <begin position="39"/>
        <end position="180"/>
    </location>
</feature>
<protein>
    <submittedName>
        <fullName evidence="3">Nuclear transport factor 2 family protein</fullName>
    </submittedName>
</protein>
<evidence type="ECO:0000259" key="2">
    <source>
        <dbReference type="Pfam" id="PF13577"/>
    </source>
</evidence>
<reference evidence="3" key="1">
    <citation type="submission" date="2021-08" db="EMBL/GenBank/DDBJ databases">
        <authorList>
            <person name="Stevens D.C."/>
        </authorList>
    </citation>
    <scope>NUCLEOTIDE SEQUENCE</scope>
    <source>
        <strain evidence="3">DSM 53165</strain>
    </source>
</reference>
<evidence type="ECO:0000313" key="4">
    <source>
        <dbReference type="Proteomes" id="UP001139031"/>
    </source>
</evidence>
<gene>
    <name evidence="3" type="ORF">K7C98_19080</name>
</gene>
<dbReference type="InterPro" id="IPR037401">
    <property type="entry name" value="SnoaL-like"/>
</dbReference>
<comment type="caution">
    <text evidence="3">The sequence shown here is derived from an EMBL/GenBank/DDBJ whole genome shotgun (WGS) entry which is preliminary data.</text>
</comment>
<evidence type="ECO:0000256" key="1">
    <source>
        <dbReference type="SAM" id="SignalP"/>
    </source>
</evidence>
<evidence type="ECO:0000313" key="3">
    <source>
        <dbReference type="EMBL" id="MBZ5711351.1"/>
    </source>
</evidence>
<sequence>MTLFRRRFIRALAVALSCLATVAVTPVADAKKGGSDAGQRLSDRAEIADLTYCYAEGTDAIGRGELAVGKAIYKECFTTGAKVAAYFPGADPNGPPGLLAVGTDAWAVAVQGVFETNGYISTQHLMSNIRIDLDGNSGTMTSYLSATHVIDPAGAVELAHGTYVDNIVRTSQGWRISKRTLYLISFLRLESPAP</sequence>
<proteinExistence type="predicted"/>
<feature type="signal peptide" evidence="1">
    <location>
        <begin position="1"/>
        <end position="30"/>
    </location>
</feature>
<dbReference type="SUPFAM" id="SSF54427">
    <property type="entry name" value="NTF2-like"/>
    <property type="match status" value="1"/>
</dbReference>